<gene>
    <name evidence="3" type="ORF">LKD71_11245</name>
</gene>
<feature type="transmembrane region" description="Helical" evidence="1">
    <location>
        <begin position="46"/>
        <end position="68"/>
    </location>
</feature>
<feature type="transmembrane region" description="Helical" evidence="1">
    <location>
        <begin position="88"/>
        <end position="110"/>
    </location>
</feature>
<keyword evidence="1" id="KW-0812">Transmembrane</keyword>
<keyword evidence="4" id="KW-1185">Reference proteome</keyword>
<dbReference type="Pfam" id="PF07670">
    <property type="entry name" value="Gate"/>
    <property type="match status" value="1"/>
</dbReference>
<dbReference type="RefSeq" id="WP_227615477.1">
    <property type="nucleotide sequence ID" value="NZ_JAJEPR010000018.1"/>
</dbReference>
<feature type="transmembrane region" description="Helical" evidence="1">
    <location>
        <begin position="6"/>
        <end position="25"/>
    </location>
</feature>
<keyword evidence="1" id="KW-0472">Membrane</keyword>
<dbReference type="PANTHER" id="PTHR35793">
    <property type="entry name" value="INNER MEMBRANE PROTEIN YJIG"/>
    <property type="match status" value="1"/>
</dbReference>
<evidence type="ECO:0000256" key="1">
    <source>
        <dbReference type="SAM" id="Phobius"/>
    </source>
</evidence>
<dbReference type="Proteomes" id="UP001197875">
    <property type="component" value="Unassembled WGS sequence"/>
</dbReference>
<dbReference type="InterPro" id="IPR011642">
    <property type="entry name" value="Gate_dom"/>
</dbReference>
<protein>
    <submittedName>
        <fullName evidence="3">Spore maturation protein</fullName>
    </submittedName>
</protein>
<dbReference type="PANTHER" id="PTHR35793:SF2">
    <property type="entry name" value="INNER MEMBRANE PROTEIN YJIG"/>
    <property type="match status" value="1"/>
</dbReference>
<dbReference type="AlphaFoldDB" id="A0AAE3DTW6"/>
<organism evidence="3 4">
    <name type="scientific">Fusicatenibacter faecihominis</name>
    <dbReference type="NCBI Taxonomy" id="2881276"/>
    <lineage>
        <taxon>Bacteria</taxon>
        <taxon>Bacillati</taxon>
        <taxon>Bacillota</taxon>
        <taxon>Clostridia</taxon>
        <taxon>Lachnospirales</taxon>
        <taxon>Lachnospiraceae</taxon>
        <taxon>Fusicatenibacter</taxon>
    </lineage>
</organism>
<sequence>MNFLVFLSTYILPFFIFYVVAYGLLKGRNVYQAFVEGAKGGFHTALGILPTLVGLLAAVGVLRASGFLDLVSGLLKNLLKGTGFPAEILPLVIVRLFSNSAATGLALDLFKAHGPDSHQGLLASLFLSSTETVFYTMSIYFMSVKIKKTRYTLPGALLATLAGIAVSVALVSFMQ</sequence>
<comment type="caution">
    <text evidence="3">The sequence shown here is derived from an EMBL/GenBank/DDBJ whole genome shotgun (WGS) entry which is preliminary data.</text>
</comment>
<feature type="transmembrane region" description="Helical" evidence="1">
    <location>
        <begin position="122"/>
        <end position="141"/>
    </location>
</feature>
<evidence type="ECO:0000313" key="3">
    <source>
        <dbReference type="EMBL" id="MCC2190375.1"/>
    </source>
</evidence>
<keyword evidence="1" id="KW-1133">Transmembrane helix</keyword>
<accession>A0AAE3DTW6</accession>
<feature type="transmembrane region" description="Helical" evidence="1">
    <location>
        <begin position="153"/>
        <end position="173"/>
    </location>
</feature>
<proteinExistence type="predicted"/>
<evidence type="ECO:0000313" key="4">
    <source>
        <dbReference type="Proteomes" id="UP001197875"/>
    </source>
</evidence>
<dbReference type="EMBL" id="JAJEPR010000018">
    <property type="protein sequence ID" value="MCC2190375.1"/>
    <property type="molecule type" value="Genomic_DNA"/>
</dbReference>
<dbReference type="InterPro" id="IPR052549">
    <property type="entry name" value="SpmB"/>
</dbReference>
<dbReference type="GO" id="GO:0005886">
    <property type="term" value="C:plasma membrane"/>
    <property type="evidence" value="ECO:0007669"/>
    <property type="project" value="TreeGrafter"/>
</dbReference>
<name>A0AAE3DTW6_9FIRM</name>
<reference evidence="3 4" key="1">
    <citation type="submission" date="2021-10" db="EMBL/GenBank/DDBJ databases">
        <title>Anaerobic single-cell dispensing facilitates the cultivation of human gut bacteria.</title>
        <authorList>
            <person name="Afrizal A."/>
        </authorList>
    </citation>
    <scope>NUCLEOTIDE SEQUENCE [LARGE SCALE GENOMIC DNA]</scope>
    <source>
        <strain evidence="3 4">CLA-AA-H277</strain>
    </source>
</reference>
<feature type="domain" description="Nucleoside transporter/FeoB GTPase Gate" evidence="2">
    <location>
        <begin position="46"/>
        <end position="146"/>
    </location>
</feature>
<evidence type="ECO:0000259" key="2">
    <source>
        <dbReference type="Pfam" id="PF07670"/>
    </source>
</evidence>